<name>A0A1F5SMH7_9BACT</name>
<proteinExistence type="predicted"/>
<reference evidence="2 3" key="1">
    <citation type="journal article" date="2016" name="Nat. Commun.">
        <title>Thousands of microbial genomes shed light on interconnected biogeochemical processes in an aquifer system.</title>
        <authorList>
            <person name="Anantharaman K."/>
            <person name="Brown C.T."/>
            <person name="Hug L.A."/>
            <person name="Sharon I."/>
            <person name="Castelle C.J."/>
            <person name="Probst A.J."/>
            <person name="Thomas B.C."/>
            <person name="Singh A."/>
            <person name="Wilkins M.J."/>
            <person name="Karaoz U."/>
            <person name="Brodie E.L."/>
            <person name="Williams K.H."/>
            <person name="Hubbard S.S."/>
            <person name="Banfield J.F."/>
        </authorList>
    </citation>
    <scope>NUCLEOTIDE SEQUENCE [LARGE SCALE GENOMIC DNA]</scope>
</reference>
<dbReference type="STRING" id="1797994.A2227_04720"/>
<sequence>MPNVNKQEKTQKGFTLMELIITIGVISILTLGVYSLIIISLRITADNKNYVSAIEIADQKMEQIRNMPFSDVGVVSGIPPGTIPQIETVVRDKDFTVNTYVTFYDDDYDGLAGSTTPDTIPNDYKIATVKVSWDSNYGHKDITVFSKIIPRTEETSAGYGLLKLYVVDSNALPVTAADIRVVNAGLGIDVTNVTDSSGILYLPAPESFQDYEITVTKAGYGTDYSFDLLSGLTPLHLSVTEGDKTEESFSIDKLALLDITTYSDVTPSNWLIYPATSTIEKTGSKMAADGSGNIYFVWQESDISTSSVYAQKFNSGNTRQWADKIEISDTPNQSHPDITVANDGTSFVVWQDSSVVLKQTTLNKPSKRYAKYLSPVNLAIANQKTANIYENLTQKFIGIFNDFKFSKNTVFEFINGFSARRAKAATGNVTFVDAWGTATGNTWNITLNVPALTQENDLLIAYVHHDRWTDGPILPPAGWSTLDDDIHPNGAEDDHRGGLFYKIAGNSEPANYTFTMRDGSDEKAGHIRVYRGVDQVNPFDGSLVETNTDDGDKLRPAPSHAVTTDGSMLLCGWGSETRTLGDGGPTFPAGMLNPRNDFADYITAASADEEVDIADSPTGVRNYDANKNVSSDSFNWCIVLRPEIIPDNITVAGIGNQTTSITIPNINEYSGGAFAFTDNTGAHTITSISVSEKGTVDAQNNLSNVKLFYDIDGTAPYDCADETYNTGMDAQFGAAQNFDAADGTAVFASSVNIDTTHTMCAYLVFDVEPTAGKDDTVEVEITNPPTDVTVNSGSVIPNTAVTIPGATDLLTSADLQQMHYRFRDDDGDEASATWIAPQDMGILLKQNSPIRLRVEISNEGSLDSSPSDFRIEYGVKNTTCDAIAAWTALPTNDSLHWKISASANITDADPTTNSSGISDENIGFIPGEIKDTGNQTSAIVLTGTQFTEIEYSIEATNNALESTYCFRLTDAGATTEFSYPLYPEIAIIGDDNIYIKSLNNDGTENWSTVKVNADMSDANQRFPRIAITENFGNATTTIVWEDDRNGHTDIYAQCFNGNGARQWTNDLRITSSLTDEETPVVAIDSGDNIYVAWTEQDDIYMQKFDLAGNELWAGHKNLTNSAVADLAPEISIDAADNIIVTWTSQGVSDDIYLASFDPTGAELWKKIANVEEPNENQAYSDVFADNANIYLVWADDRLGDNDIYSQKYDFSGNAQWTDDQKISDAPSGSSQTSPGIAVSSDSHLFSSWHDGRWGVGEIYATHFENPGAAVPIANIPLVITGTKKIYNNPVIYEFDQTHTSDINGKISVQLEWDTAYSIVASSTLTAFTVQGCQPDPCPIAIDPDEFKSINVYVE</sequence>
<gene>
    <name evidence="2" type="ORF">A2227_04720</name>
</gene>
<evidence type="ECO:0000256" key="1">
    <source>
        <dbReference type="SAM" id="Phobius"/>
    </source>
</evidence>
<keyword evidence="1" id="KW-0812">Transmembrane</keyword>
<dbReference type="SUPFAM" id="SSF89372">
    <property type="entry name" value="Fucose-specific lectin"/>
    <property type="match status" value="1"/>
</dbReference>
<dbReference type="NCBIfam" id="TIGR02532">
    <property type="entry name" value="IV_pilin_GFxxxE"/>
    <property type="match status" value="1"/>
</dbReference>
<accession>A0A1F5SMH7</accession>
<dbReference type="Pfam" id="PF07963">
    <property type="entry name" value="N_methyl"/>
    <property type="match status" value="1"/>
</dbReference>
<dbReference type="EMBL" id="MFGB01000005">
    <property type="protein sequence ID" value="OGF27890.1"/>
    <property type="molecule type" value="Genomic_DNA"/>
</dbReference>
<dbReference type="Proteomes" id="UP000178367">
    <property type="component" value="Unassembled WGS sequence"/>
</dbReference>
<comment type="caution">
    <text evidence="2">The sequence shown here is derived from an EMBL/GenBank/DDBJ whole genome shotgun (WGS) entry which is preliminary data.</text>
</comment>
<protein>
    <submittedName>
        <fullName evidence="2">Uncharacterized protein</fullName>
    </submittedName>
</protein>
<organism evidence="2 3">
    <name type="scientific">Candidatus Falkowbacteria bacterium RIFOXYA2_FULL_47_19</name>
    <dbReference type="NCBI Taxonomy" id="1797994"/>
    <lineage>
        <taxon>Bacteria</taxon>
        <taxon>Candidatus Falkowiibacteriota</taxon>
    </lineage>
</organism>
<keyword evidence="1" id="KW-1133">Transmembrane helix</keyword>
<evidence type="ECO:0000313" key="3">
    <source>
        <dbReference type="Proteomes" id="UP000178367"/>
    </source>
</evidence>
<feature type="transmembrane region" description="Helical" evidence="1">
    <location>
        <begin position="20"/>
        <end position="41"/>
    </location>
</feature>
<dbReference type="InterPro" id="IPR012902">
    <property type="entry name" value="N_methyl_site"/>
</dbReference>
<evidence type="ECO:0000313" key="2">
    <source>
        <dbReference type="EMBL" id="OGF27890.1"/>
    </source>
</evidence>
<keyword evidence="1" id="KW-0472">Membrane</keyword>